<protein>
    <submittedName>
        <fullName evidence="1">Uncharacterized protein</fullName>
    </submittedName>
</protein>
<gene>
    <name evidence="1" type="ORF">UU35_C0018G0007</name>
</gene>
<sequence>MMGREERKEELEMLIQRSLFDEATRMARHPLDYEEGEAFVDITFREENVPQEIIEAALEGFLESRVNRYELHGYWVHSLSHFTDKLWKRGMRSWIKRFNETAFRGVYETGDTNCSDRLVGDFGRYASWDDDSTDFHLTDKILRWMKWDYLGYTKARIQMRVFQSEEEYICWRLGRLEDFMNHVDIEQIQAFLRRLRELGSDVSEFDALPRTILTQRLEEYRRKLEVETEDWRKENLRKKIAGFETNLALL</sequence>
<dbReference type="Proteomes" id="UP000034616">
    <property type="component" value="Unassembled WGS sequence"/>
</dbReference>
<reference evidence="1 2" key="1">
    <citation type="journal article" date="2015" name="Nature">
        <title>rRNA introns, odd ribosomes, and small enigmatic genomes across a large radiation of phyla.</title>
        <authorList>
            <person name="Brown C.T."/>
            <person name="Hug L.A."/>
            <person name="Thomas B.C."/>
            <person name="Sharon I."/>
            <person name="Castelle C.J."/>
            <person name="Singh A."/>
            <person name="Wilkins M.J."/>
            <person name="Williams K.H."/>
            <person name="Banfield J.F."/>
        </authorList>
    </citation>
    <scope>NUCLEOTIDE SEQUENCE [LARGE SCALE GENOMIC DNA]</scope>
</reference>
<dbReference type="EMBL" id="LCAH01000018">
    <property type="protein sequence ID" value="KKR86161.1"/>
    <property type="molecule type" value="Genomic_DNA"/>
</dbReference>
<comment type="caution">
    <text evidence="1">The sequence shown here is derived from an EMBL/GenBank/DDBJ whole genome shotgun (WGS) entry which is preliminary data.</text>
</comment>
<proteinExistence type="predicted"/>
<accession>A0A0G0UFG6</accession>
<evidence type="ECO:0000313" key="2">
    <source>
        <dbReference type="Proteomes" id="UP000034616"/>
    </source>
</evidence>
<name>A0A0G0UFG6_9BACT</name>
<organism evidence="1 2">
    <name type="scientific">Candidatus Uhrbacteria bacterium GW2011_GWC2_41_11</name>
    <dbReference type="NCBI Taxonomy" id="1618985"/>
    <lineage>
        <taxon>Bacteria</taxon>
        <taxon>Candidatus Uhriibacteriota</taxon>
    </lineage>
</organism>
<evidence type="ECO:0000313" key="1">
    <source>
        <dbReference type="EMBL" id="KKR86161.1"/>
    </source>
</evidence>
<dbReference type="AlphaFoldDB" id="A0A0G0UFG6"/>